<dbReference type="Proteomes" id="UP001283361">
    <property type="component" value="Unassembled WGS sequence"/>
</dbReference>
<evidence type="ECO:0000313" key="6">
    <source>
        <dbReference type="EMBL" id="KAK3701032.1"/>
    </source>
</evidence>
<dbReference type="Pfam" id="PF15323">
    <property type="entry name" value="Ashwin"/>
    <property type="match status" value="1"/>
</dbReference>
<evidence type="ECO:0000256" key="3">
    <source>
        <dbReference type="ARBA" id="ARBA00015134"/>
    </source>
</evidence>
<dbReference type="GO" id="GO:0072669">
    <property type="term" value="C:tRNA-splicing ligase complex"/>
    <property type="evidence" value="ECO:0007669"/>
    <property type="project" value="InterPro"/>
</dbReference>
<sequence length="210" mass="23467">MAAPSNNDSSCHDYMMYPDLLSKDGLLHVLQQRYLSCLREDLESLDKEALVDLYNRYILPLPQRTYRTNKRGQQMTRAQKSIDRKRKIISINTGGNNPAAKKPCVEGTSACVINYQSSPLPSGDRLKPPPSGINFEKKLIKLKSDLKTYTNEVKESGDATSSPSKADVESQQNRVGHANAYSRGVKHNISSLNQESGSPKKKKFVPISWP</sequence>
<proteinExistence type="inferred from homology"/>
<dbReference type="PANTHER" id="PTHR28359:SF1">
    <property type="entry name" value="ASHWIN"/>
    <property type="match status" value="1"/>
</dbReference>
<evidence type="ECO:0000256" key="2">
    <source>
        <dbReference type="ARBA" id="ARBA00007855"/>
    </source>
</evidence>
<dbReference type="PANTHER" id="PTHR28359">
    <property type="entry name" value="ASHWIN"/>
    <property type="match status" value="1"/>
</dbReference>
<evidence type="ECO:0000313" key="7">
    <source>
        <dbReference type="Proteomes" id="UP001283361"/>
    </source>
</evidence>
<dbReference type="GO" id="GO:0005634">
    <property type="term" value="C:nucleus"/>
    <property type="evidence" value="ECO:0007669"/>
    <property type="project" value="UniProtKB-SubCell"/>
</dbReference>
<dbReference type="GO" id="GO:0048598">
    <property type="term" value="P:embryonic morphogenesis"/>
    <property type="evidence" value="ECO:0007669"/>
    <property type="project" value="InterPro"/>
</dbReference>
<comment type="caution">
    <text evidence="6">The sequence shown here is derived from an EMBL/GenBank/DDBJ whole genome shotgun (WGS) entry which is preliminary data.</text>
</comment>
<accession>A0AAE1CJP1</accession>
<comment type="subcellular location">
    <subcellularLocation>
        <location evidence="1">Nucleus</location>
    </subcellularLocation>
</comment>
<evidence type="ECO:0000256" key="4">
    <source>
        <dbReference type="ARBA" id="ARBA00023242"/>
    </source>
</evidence>
<feature type="region of interest" description="Disordered" evidence="5">
    <location>
        <begin position="151"/>
        <end position="210"/>
    </location>
</feature>
<feature type="compositionally biased region" description="Polar residues" evidence="5">
    <location>
        <begin position="158"/>
        <end position="174"/>
    </location>
</feature>
<keyword evidence="4" id="KW-0539">Nucleus</keyword>
<evidence type="ECO:0000256" key="1">
    <source>
        <dbReference type="ARBA" id="ARBA00004123"/>
    </source>
</evidence>
<dbReference type="InterPro" id="IPR024887">
    <property type="entry name" value="Ashwin"/>
</dbReference>
<name>A0AAE1CJP1_9GAST</name>
<gene>
    <name evidence="6" type="ORF">RRG08_063285</name>
</gene>
<feature type="compositionally biased region" description="Polar residues" evidence="5">
    <location>
        <begin position="188"/>
        <end position="197"/>
    </location>
</feature>
<reference evidence="6" key="1">
    <citation type="journal article" date="2023" name="G3 (Bethesda)">
        <title>A reference genome for the long-term kleptoplast-retaining sea slug Elysia crispata morphotype clarki.</title>
        <authorList>
            <person name="Eastman K.E."/>
            <person name="Pendleton A.L."/>
            <person name="Shaikh M.A."/>
            <person name="Suttiyut T."/>
            <person name="Ogas R."/>
            <person name="Tomko P."/>
            <person name="Gavelis G."/>
            <person name="Widhalm J.R."/>
            <person name="Wisecaver J.H."/>
        </authorList>
    </citation>
    <scope>NUCLEOTIDE SEQUENCE</scope>
    <source>
        <strain evidence="6">ECLA1</strain>
    </source>
</reference>
<protein>
    <recommendedName>
        <fullName evidence="3">Ashwin</fullName>
    </recommendedName>
</protein>
<keyword evidence="7" id="KW-1185">Reference proteome</keyword>
<dbReference type="EMBL" id="JAWDGP010007899">
    <property type="protein sequence ID" value="KAK3701032.1"/>
    <property type="molecule type" value="Genomic_DNA"/>
</dbReference>
<organism evidence="6 7">
    <name type="scientific">Elysia crispata</name>
    <name type="common">lettuce slug</name>
    <dbReference type="NCBI Taxonomy" id="231223"/>
    <lineage>
        <taxon>Eukaryota</taxon>
        <taxon>Metazoa</taxon>
        <taxon>Spiralia</taxon>
        <taxon>Lophotrochozoa</taxon>
        <taxon>Mollusca</taxon>
        <taxon>Gastropoda</taxon>
        <taxon>Heterobranchia</taxon>
        <taxon>Euthyneura</taxon>
        <taxon>Panpulmonata</taxon>
        <taxon>Sacoglossa</taxon>
        <taxon>Placobranchoidea</taxon>
        <taxon>Plakobranchidae</taxon>
        <taxon>Elysia</taxon>
    </lineage>
</organism>
<comment type="similarity">
    <text evidence="2">Belongs to the ashwin family.</text>
</comment>
<evidence type="ECO:0000256" key="5">
    <source>
        <dbReference type="SAM" id="MobiDB-lite"/>
    </source>
</evidence>
<dbReference type="AlphaFoldDB" id="A0AAE1CJP1"/>